<proteinExistence type="predicted"/>
<evidence type="ECO:0000313" key="2">
    <source>
        <dbReference type="Proteomes" id="UP001056120"/>
    </source>
</evidence>
<gene>
    <name evidence="1" type="ORF">L1987_36338</name>
</gene>
<name>A0ACB9HDB4_9ASTR</name>
<sequence>MMASFLNLQLLGFLSQLTSTIFTPNDEVMINFSVRFLDYQSLFYENMLPCKISWRDLINVDDIISFDTYLEGYKFKINRSGGTFKVYKLSIGSRISVWKKYHVVMEEVELDVCLPQGTTSTLVLETSQLSALSRSSVEEVSEPSISNGLRSSELNDKNSNNMSGFTDPLGKCLWKDGDALKACANPLEYISWDGIHHTEAANKWVADHIQDGFIIMVRYEPNMLEYRHGLTPSMRDARRHLI</sequence>
<organism evidence="1 2">
    <name type="scientific">Smallanthus sonchifolius</name>
    <dbReference type="NCBI Taxonomy" id="185202"/>
    <lineage>
        <taxon>Eukaryota</taxon>
        <taxon>Viridiplantae</taxon>
        <taxon>Streptophyta</taxon>
        <taxon>Embryophyta</taxon>
        <taxon>Tracheophyta</taxon>
        <taxon>Spermatophyta</taxon>
        <taxon>Magnoliopsida</taxon>
        <taxon>eudicotyledons</taxon>
        <taxon>Gunneridae</taxon>
        <taxon>Pentapetalae</taxon>
        <taxon>asterids</taxon>
        <taxon>campanulids</taxon>
        <taxon>Asterales</taxon>
        <taxon>Asteraceae</taxon>
        <taxon>Asteroideae</taxon>
        <taxon>Heliantheae alliance</taxon>
        <taxon>Millerieae</taxon>
        <taxon>Smallanthus</taxon>
    </lineage>
</organism>
<reference evidence="2" key="1">
    <citation type="journal article" date="2022" name="Mol. Ecol. Resour.">
        <title>The genomes of chicory, endive, great burdock and yacon provide insights into Asteraceae palaeo-polyploidization history and plant inulin production.</title>
        <authorList>
            <person name="Fan W."/>
            <person name="Wang S."/>
            <person name="Wang H."/>
            <person name="Wang A."/>
            <person name="Jiang F."/>
            <person name="Liu H."/>
            <person name="Zhao H."/>
            <person name="Xu D."/>
            <person name="Zhang Y."/>
        </authorList>
    </citation>
    <scope>NUCLEOTIDE SEQUENCE [LARGE SCALE GENOMIC DNA]</scope>
    <source>
        <strain evidence="2">cv. Yunnan</strain>
    </source>
</reference>
<dbReference type="EMBL" id="CM042029">
    <property type="protein sequence ID" value="KAI3793717.1"/>
    <property type="molecule type" value="Genomic_DNA"/>
</dbReference>
<reference evidence="1 2" key="2">
    <citation type="journal article" date="2022" name="Mol. Ecol. Resour.">
        <title>The genomes of chicory, endive, great burdock and yacon provide insights into Asteraceae paleo-polyploidization history and plant inulin production.</title>
        <authorList>
            <person name="Fan W."/>
            <person name="Wang S."/>
            <person name="Wang H."/>
            <person name="Wang A."/>
            <person name="Jiang F."/>
            <person name="Liu H."/>
            <person name="Zhao H."/>
            <person name="Xu D."/>
            <person name="Zhang Y."/>
        </authorList>
    </citation>
    <scope>NUCLEOTIDE SEQUENCE [LARGE SCALE GENOMIC DNA]</scope>
    <source>
        <strain evidence="2">cv. Yunnan</strain>
        <tissue evidence="1">Leaves</tissue>
    </source>
</reference>
<keyword evidence="2" id="KW-1185">Reference proteome</keyword>
<comment type="caution">
    <text evidence="1">The sequence shown here is derived from an EMBL/GenBank/DDBJ whole genome shotgun (WGS) entry which is preliminary data.</text>
</comment>
<evidence type="ECO:0000313" key="1">
    <source>
        <dbReference type="EMBL" id="KAI3793717.1"/>
    </source>
</evidence>
<protein>
    <submittedName>
        <fullName evidence="1">Uncharacterized protein</fullName>
    </submittedName>
</protein>
<dbReference type="Proteomes" id="UP001056120">
    <property type="component" value="Linkage Group LG12"/>
</dbReference>
<accession>A0ACB9HDB4</accession>